<name>A0A6V3ZA13_9EUKA</name>
<feature type="chain" id="PRO_5030161072" description="Glutaredoxin domain-containing protein" evidence="1">
    <location>
        <begin position="19"/>
        <end position="119"/>
    </location>
</feature>
<feature type="domain" description="Glutaredoxin" evidence="2">
    <location>
        <begin position="31"/>
        <end position="93"/>
    </location>
</feature>
<evidence type="ECO:0000256" key="1">
    <source>
        <dbReference type="SAM" id="SignalP"/>
    </source>
</evidence>
<dbReference type="PANTHER" id="PTHR45694:SF5">
    <property type="entry name" value="GLUTAREDOXIN 2"/>
    <property type="match status" value="1"/>
</dbReference>
<dbReference type="GO" id="GO:0034599">
    <property type="term" value="P:cellular response to oxidative stress"/>
    <property type="evidence" value="ECO:0007669"/>
    <property type="project" value="TreeGrafter"/>
</dbReference>
<protein>
    <recommendedName>
        <fullName evidence="2">Glutaredoxin domain-containing protein</fullName>
    </recommendedName>
</protein>
<dbReference type="SUPFAM" id="SSF52833">
    <property type="entry name" value="Thioredoxin-like"/>
    <property type="match status" value="1"/>
</dbReference>
<proteinExistence type="predicted"/>
<sequence>MLSLFLLHAAGSGTTSYASETVRDAVRANSVVIFSQSQCPLSEKTKAYFEDLGVPYYALELDTRADGSAVKQALAQLTGAKSVPRVFVNGQHVGGSTETARAYSTGELEHWVSSERVDL</sequence>
<dbReference type="CDD" id="cd03419">
    <property type="entry name" value="GRX_GRXh_1_2_like"/>
    <property type="match status" value="1"/>
</dbReference>
<dbReference type="GO" id="GO:0005737">
    <property type="term" value="C:cytoplasm"/>
    <property type="evidence" value="ECO:0007669"/>
    <property type="project" value="TreeGrafter"/>
</dbReference>
<dbReference type="InterPro" id="IPR014025">
    <property type="entry name" value="Glutaredoxin_subgr"/>
</dbReference>
<accession>A0A6V3ZA13</accession>
<dbReference type="Gene3D" id="3.40.30.10">
    <property type="entry name" value="Glutaredoxin"/>
    <property type="match status" value="1"/>
</dbReference>
<evidence type="ECO:0000259" key="2">
    <source>
        <dbReference type="Pfam" id="PF00462"/>
    </source>
</evidence>
<gene>
    <name evidence="3" type="ORF">CPOL0286_LOCUS17986</name>
</gene>
<feature type="signal peptide" evidence="1">
    <location>
        <begin position="1"/>
        <end position="18"/>
    </location>
</feature>
<keyword evidence="1" id="KW-0732">Signal</keyword>
<dbReference type="PROSITE" id="PS51354">
    <property type="entry name" value="GLUTAREDOXIN_2"/>
    <property type="match status" value="1"/>
</dbReference>
<dbReference type="InterPro" id="IPR036249">
    <property type="entry name" value="Thioredoxin-like_sf"/>
</dbReference>
<organism evidence="3">
    <name type="scientific">Prymnesium polylepis</name>
    <dbReference type="NCBI Taxonomy" id="72548"/>
    <lineage>
        <taxon>Eukaryota</taxon>
        <taxon>Haptista</taxon>
        <taxon>Haptophyta</taxon>
        <taxon>Prymnesiophyceae</taxon>
        <taxon>Prymnesiales</taxon>
        <taxon>Prymnesiaceae</taxon>
        <taxon>Prymnesium</taxon>
    </lineage>
</organism>
<reference evidence="3" key="1">
    <citation type="submission" date="2021-01" db="EMBL/GenBank/DDBJ databases">
        <authorList>
            <person name="Corre E."/>
            <person name="Pelletier E."/>
            <person name="Niang G."/>
            <person name="Scheremetjew M."/>
            <person name="Finn R."/>
            <person name="Kale V."/>
            <person name="Holt S."/>
            <person name="Cochrane G."/>
            <person name="Meng A."/>
            <person name="Brown T."/>
            <person name="Cohen L."/>
        </authorList>
    </citation>
    <scope>NUCLEOTIDE SEQUENCE</scope>
    <source>
        <strain evidence="3">UIO037</strain>
    </source>
</reference>
<dbReference type="GO" id="GO:0015038">
    <property type="term" value="F:glutathione disulfide oxidoreductase activity"/>
    <property type="evidence" value="ECO:0007669"/>
    <property type="project" value="TreeGrafter"/>
</dbReference>
<dbReference type="PANTHER" id="PTHR45694">
    <property type="entry name" value="GLUTAREDOXIN 2"/>
    <property type="match status" value="1"/>
</dbReference>
<dbReference type="InterPro" id="IPR002109">
    <property type="entry name" value="Glutaredoxin"/>
</dbReference>
<dbReference type="Pfam" id="PF00462">
    <property type="entry name" value="Glutaredoxin"/>
    <property type="match status" value="1"/>
</dbReference>
<dbReference type="AlphaFoldDB" id="A0A6V3ZA13"/>
<dbReference type="EMBL" id="HBKO01039370">
    <property type="protein sequence ID" value="CAE2276068.1"/>
    <property type="molecule type" value="Transcribed_RNA"/>
</dbReference>
<dbReference type="PRINTS" id="PR00160">
    <property type="entry name" value="GLUTAREDOXIN"/>
</dbReference>
<evidence type="ECO:0000313" key="3">
    <source>
        <dbReference type="EMBL" id="CAE2276068.1"/>
    </source>
</evidence>